<protein>
    <submittedName>
        <fullName evidence="2">Uncharacterized protein</fullName>
    </submittedName>
</protein>
<evidence type="ECO:0000313" key="3">
    <source>
        <dbReference type="Proteomes" id="UP000007013"/>
    </source>
</evidence>
<keyword evidence="1" id="KW-0732">Signal</keyword>
<keyword evidence="3" id="KW-1185">Reference proteome</keyword>
<dbReference type="Proteomes" id="UP000007013">
    <property type="component" value="Chromosome"/>
</dbReference>
<gene>
    <name evidence="2" type="ordered locus">Oter_2779</name>
</gene>
<evidence type="ECO:0000256" key="1">
    <source>
        <dbReference type="SAM" id="SignalP"/>
    </source>
</evidence>
<evidence type="ECO:0000313" key="2">
    <source>
        <dbReference type="EMBL" id="ACB76060.1"/>
    </source>
</evidence>
<dbReference type="EMBL" id="CP001032">
    <property type="protein sequence ID" value="ACB76060.1"/>
    <property type="molecule type" value="Genomic_DNA"/>
</dbReference>
<feature type="signal peptide" evidence="1">
    <location>
        <begin position="1"/>
        <end position="23"/>
    </location>
</feature>
<sequence>MKSARILPSLLVAASLFAGVAFAGDAKPANAESKEAKCCMKAAKDGKTCDHSCCTEAAAAGKNCEKCGGSGTIAKK</sequence>
<dbReference type="HOGENOM" id="CLU_2650933_0_0_0"/>
<reference evidence="2 3" key="1">
    <citation type="journal article" date="2011" name="J. Bacteriol.">
        <title>Genome sequence of the verrucomicrobium Opitutus terrae PB90-1, an abundant inhabitant of rice paddy soil ecosystems.</title>
        <authorList>
            <person name="van Passel M.W."/>
            <person name="Kant R."/>
            <person name="Palva A."/>
            <person name="Copeland A."/>
            <person name="Lucas S."/>
            <person name="Lapidus A."/>
            <person name="Glavina del Rio T."/>
            <person name="Pitluck S."/>
            <person name="Goltsman E."/>
            <person name="Clum A."/>
            <person name="Sun H."/>
            <person name="Schmutz J."/>
            <person name="Larimer F.W."/>
            <person name="Land M.L."/>
            <person name="Hauser L."/>
            <person name="Kyrpides N."/>
            <person name="Mikhailova N."/>
            <person name="Richardson P.P."/>
            <person name="Janssen P.H."/>
            <person name="de Vos W.M."/>
            <person name="Smidt H."/>
        </authorList>
    </citation>
    <scope>NUCLEOTIDE SEQUENCE [LARGE SCALE GENOMIC DNA]</scope>
    <source>
        <strain evidence="3">DSM 11246 / JCM 15787 / PB90-1</strain>
    </source>
</reference>
<organism evidence="2 3">
    <name type="scientific">Opitutus terrae (strain DSM 11246 / JCM 15787 / PB90-1)</name>
    <dbReference type="NCBI Taxonomy" id="452637"/>
    <lineage>
        <taxon>Bacteria</taxon>
        <taxon>Pseudomonadati</taxon>
        <taxon>Verrucomicrobiota</taxon>
        <taxon>Opitutia</taxon>
        <taxon>Opitutales</taxon>
        <taxon>Opitutaceae</taxon>
        <taxon>Opitutus</taxon>
    </lineage>
</organism>
<dbReference type="RefSeq" id="WP_012375595.1">
    <property type="nucleotide sequence ID" value="NC_010571.1"/>
</dbReference>
<dbReference type="KEGG" id="ote:Oter_2779"/>
<dbReference type="AlphaFoldDB" id="B1ZW46"/>
<feature type="chain" id="PRO_5002772165" evidence="1">
    <location>
        <begin position="24"/>
        <end position="76"/>
    </location>
</feature>
<name>B1ZW46_OPITP</name>
<proteinExistence type="predicted"/>
<accession>B1ZW46</accession>